<dbReference type="InterPro" id="IPR032783">
    <property type="entry name" value="AraC_lig"/>
</dbReference>
<proteinExistence type="predicted"/>
<gene>
    <name evidence="5" type="ORF">CYFUS_009822</name>
</gene>
<name>A0A250JKD1_9BACT</name>
<dbReference type="Gene3D" id="2.60.120.10">
    <property type="entry name" value="Jelly Rolls"/>
    <property type="match status" value="1"/>
</dbReference>
<dbReference type="InterPro" id="IPR014710">
    <property type="entry name" value="RmlC-like_jellyroll"/>
</dbReference>
<evidence type="ECO:0000313" key="5">
    <source>
        <dbReference type="EMBL" id="ATB44335.1"/>
    </source>
</evidence>
<dbReference type="Pfam" id="PF12833">
    <property type="entry name" value="HTH_18"/>
    <property type="match status" value="1"/>
</dbReference>
<accession>A0A250JKD1</accession>
<evidence type="ECO:0000256" key="3">
    <source>
        <dbReference type="ARBA" id="ARBA00023163"/>
    </source>
</evidence>
<dbReference type="SUPFAM" id="SSF51182">
    <property type="entry name" value="RmlC-like cupins"/>
    <property type="match status" value="1"/>
</dbReference>
<reference evidence="5 6" key="1">
    <citation type="submission" date="2017-06" db="EMBL/GenBank/DDBJ databases">
        <title>Sequencing and comparative analysis of myxobacterial genomes.</title>
        <authorList>
            <person name="Rupp O."/>
            <person name="Goesmann A."/>
            <person name="Sogaard-Andersen L."/>
        </authorList>
    </citation>
    <scope>NUCLEOTIDE SEQUENCE [LARGE SCALE GENOMIC DNA]</scope>
    <source>
        <strain evidence="5 6">DSM 52655</strain>
    </source>
</reference>
<keyword evidence="3" id="KW-0804">Transcription</keyword>
<dbReference type="SMART" id="SM00342">
    <property type="entry name" value="HTH_ARAC"/>
    <property type="match status" value="1"/>
</dbReference>
<dbReference type="GO" id="GO:0043565">
    <property type="term" value="F:sequence-specific DNA binding"/>
    <property type="evidence" value="ECO:0007669"/>
    <property type="project" value="InterPro"/>
</dbReference>
<dbReference type="InterPro" id="IPR018060">
    <property type="entry name" value="HTH_AraC"/>
</dbReference>
<sequence length="335" mass="36974">MRRAISSLIVRAVDLLSDILRDLRLESTVLSVFELHAPWGLRKQRLEGGAPFHVVIEGRCVLRMEHKKPIELAAGDLVVLPHGDAHTLSSSASAPVTPFRSVLLQNGVVETWAPGKRAGRPAAIRFGSARGEVVRVMSGVFAFQDRRRNPVLEVLPPLIRVAGEHGRGPSWLENAIRLLIDEAFSEAPGAVTIAERVADILFVQAVRAYIASERDAPSSGWLRGLLDPSIGRALSLVHARAAEPWTVERLARAVGLSRTVFAQRFRRLVGETVMAYVTHRRMHLAAGLLCTSNDGLARIAEQVGYETEVTFSKAFRVWAGEPPGRYRRRMREAAR</sequence>
<protein>
    <recommendedName>
        <fullName evidence="4">HTH araC/xylS-type domain-containing protein</fullName>
    </recommendedName>
</protein>
<evidence type="ECO:0000313" key="6">
    <source>
        <dbReference type="Proteomes" id="UP000217257"/>
    </source>
</evidence>
<keyword evidence="1" id="KW-0805">Transcription regulation</keyword>
<dbReference type="EMBL" id="CP022098">
    <property type="protein sequence ID" value="ATB44335.1"/>
    <property type="molecule type" value="Genomic_DNA"/>
</dbReference>
<dbReference type="Gene3D" id="1.10.10.60">
    <property type="entry name" value="Homeodomain-like"/>
    <property type="match status" value="2"/>
</dbReference>
<dbReference type="GO" id="GO:0003700">
    <property type="term" value="F:DNA-binding transcription factor activity"/>
    <property type="evidence" value="ECO:0007669"/>
    <property type="project" value="InterPro"/>
</dbReference>
<evidence type="ECO:0000256" key="2">
    <source>
        <dbReference type="ARBA" id="ARBA00023125"/>
    </source>
</evidence>
<dbReference type="Pfam" id="PF12852">
    <property type="entry name" value="Cupin_6"/>
    <property type="match status" value="1"/>
</dbReference>
<dbReference type="InterPro" id="IPR009057">
    <property type="entry name" value="Homeodomain-like_sf"/>
</dbReference>
<dbReference type="PANTHER" id="PTHR46796">
    <property type="entry name" value="HTH-TYPE TRANSCRIPTIONAL ACTIVATOR RHAS-RELATED"/>
    <property type="match status" value="1"/>
</dbReference>
<evidence type="ECO:0000259" key="4">
    <source>
        <dbReference type="PROSITE" id="PS01124"/>
    </source>
</evidence>
<dbReference type="PROSITE" id="PS01124">
    <property type="entry name" value="HTH_ARAC_FAMILY_2"/>
    <property type="match status" value="1"/>
</dbReference>
<dbReference type="Proteomes" id="UP000217257">
    <property type="component" value="Chromosome"/>
</dbReference>
<evidence type="ECO:0000256" key="1">
    <source>
        <dbReference type="ARBA" id="ARBA00023015"/>
    </source>
</evidence>
<keyword evidence="2" id="KW-0238">DNA-binding</keyword>
<dbReference type="InterPro" id="IPR050204">
    <property type="entry name" value="AraC_XylS_family_regulators"/>
</dbReference>
<feature type="domain" description="HTH araC/xylS-type" evidence="4">
    <location>
        <begin position="231"/>
        <end position="329"/>
    </location>
</feature>
<organism evidence="5 6">
    <name type="scientific">Cystobacter fuscus</name>
    <dbReference type="NCBI Taxonomy" id="43"/>
    <lineage>
        <taxon>Bacteria</taxon>
        <taxon>Pseudomonadati</taxon>
        <taxon>Myxococcota</taxon>
        <taxon>Myxococcia</taxon>
        <taxon>Myxococcales</taxon>
        <taxon>Cystobacterineae</taxon>
        <taxon>Archangiaceae</taxon>
        <taxon>Cystobacter</taxon>
    </lineage>
</organism>
<dbReference type="AlphaFoldDB" id="A0A250JKD1"/>
<dbReference type="PANTHER" id="PTHR46796:SF7">
    <property type="entry name" value="ARAC FAMILY TRANSCRIPTIONAL REGULATOR"/>
    <property type="match status" value="1"/>
</dbReference>
<dbReference type="SUPFAM" id="SSF46689">
    <property type="entry name" value="Homeodomain-like"/>
    <property type="match status" value="2"/>
</dbReference>
<dbReference type="KEGG" id="cfus:CYFUS_009822"/>
<dbReference type="InterPro" id="IPR011051">
    <property type="entry name" value="RmlC_Cupin_sf"/>
</dbReference>